<dbReference type="EMBL" id="MN184887">
    <property type="protein sequence ID" value="QEQ94994.1"/>
    <property type="molecule type" value="Genomic_DNA"/>
</dbReference>
<proteinExistence type="predicted"/>
<sequence>MPKKSTAVIEEEKLALATELVYLMTPRLMGEFTAKLDANIENLEAVKALAIKDADTKTAEELLVKLKAQMDKILSGHPADALSKFYIEEIVKFSTLQQLEIAVAYEKFHIGLNGLTPRAEVVLQEALGEV</sequence>
<organism evidence="1 2">
    <name type="scientific">Erwinia phage pEp_SNUABM_01</name>
    <dbReference type="NCBI Taxonomy" id="2601643"/>
    <lineage>
        <taxon>Viruses</taxon>
        <taxon>Duplodnaviria</taxon>
        <taxon>Heunggongvirae</taxon>
        <taxon>Uroviricota</taxon>
        <taxon>Caudoviricetes</taxon>
        <taxon>Vequintavirinae</taxon>
        <taxon>Henunavirus</taxon>
        <taxon>Henunavirus SNUABM01</taxon>
    </lineage>
</organism>
<gene>
    <name evidence="1" type="ORF">pEpSNUABM01_168</name>
</gene>
<accession>A0A5J6DAU8</accession>
<evidence type="ECO:0000313" key="1">
    <source>
        <dbReference type="EMBL" id="QEQ94994.1"/>
    </source>
</evidence>
<dbReference type="Proteomes" id="UP000326545">
    <property type="component" value="Segment"/>
</dbReference>
<keyword evidence="2" id="KW-1185">Reference proteome</keyword>
<name>A0A5J6DAU8_9CAUD</name>
<evidence type="ECO:0000313" key="2">
    <source>
        <dbReference type="Proteomes" id="UP000326545"/>
    </source>
</evidence>
<protein>
    <submittedName>
        <fullName evidence="1">Uncharacterized protein</fullName>
    </submittedName>
</protein>
<reference evidence="1 2" key="1">
    <citation type="submission" date="2019-07" db="EMBL/GenBank/DDBJ databases">
        <title>Complete genome sequence of bacteriophages infecting Erwinia pyrifoliae.</title>
        <authorList>
            <person name="Kim S.G."/>
            <person name="Park S.C."/>
        </authorList>
    </citation>
    <scope>NUCLEOTIDE SEQUENCE [LARGE SCALE GENOMIC DNA]</scope>
</reference>